<comment type="caution">
    <text evidence="1">The sequence shown here is derived from an EMBL/GenBank/DDBJ whole genome shotgun (WGS) entry which is preliminary data.</text>
</comment>
<dbReference type="Proteomes" id="UP001186452">
    <property type="component" value="Unassembled WGS sequence"/>
</dbReference>
<evidence type="ECO:0000313" key="2">
    <source>
        <dbReference type="Proteomes" id="UP001186452"/>
    </source>
</evidence>
<dbReference type="SUPFAM" id="SSF55874">
    <property type="entry name" value="ATPase domain of HSP90 chaperone/DNA topoisomerase II/histidine kinase"/>
    <property type="match status" value="1"/>
</dbReference>
<sequence>MSYNEFVGTAEITDQGIRKHFTKWKKVPLQSVIELVANGFDANAKTVHVDIEYSEMDGLVSVSVLDDGTGIDIGSCDEHFSRFYESSKKDDDDLQGAHGRGRLAFHLLCNDAIWFTKRSEGKNAKISIQNGTLREFRAAELTEREQIAALQNSEHGTYVQLSNFTTNLPTIDVITAKLQCEFGWRLALNKNRKLYLNGEEVEVPDNQLVKKKFQIEDESFYVSFVRWFDKPGVEKSYNYLVNSDGRVVFRQLSSFNKKTDFYLSTYTSSKWIRTFDKYSSSLNFTNEPLANPNSPIYKELLKRIYQVSSEIYEQFQIEQVEMQIALYENKGFFPEHSNLSDDERAWRRKNIKSVVREIYVADPTLFRNLKPKQAKILIALLDKVLVSNENDDLLDVLECVLGLEGEKLSTLSNQLSKTSLENVIATIEVLQKRDMAVYKLRELMVRHYKEVLETPDLQQIIEKNTWLFGNQYSLIGAEEADFQKIAVELRNHVKGINTLDEEDFEHKDLEEGLNVEGVRRQVDLFLARKMMAFDSSNRPYFKCTIIEIKKPSVALNRKHLNQIKDYARIIAQHVGFSDQKMKFELILVGRKVSDSDYDIPSALETAEEKNEPGLVFSQDKGRIKGFVKTWATIFDEFELSNHYLLEKLKLKRDSLEGETSVSLVSTLQEEES</sequence>
<evidence type="ECO:0000313" key="1">
    <source>
        <dbReference type="EMBL" id="MDV5167428.1"/>
    </source>
</evidence>
<keyword evidence="2" id="KW-1185">Reference proteome</keyword>
<dbReference type="Gene3D" id="3.30.565.10">
    <property type="entry name" value="Histidine kinase-like ATPase, C-terminal domain"/>
    <property type="match status" value="1"/>
</dbReference>
<dbReference type="InterPro" id="IPR036890">
    <property type="entry name" value="HATPase_C_sf"/>
</dbReference>
<gene>
    <name evidence="1" type="ORF">R2X38_00275</name>
</gene>
<keyword evidence="1" id="KW-0547">Nucleotide-binding</keyword>
<name>A0ABU3ZC00_9GAMM</name>
<accession>A0ABU3ZC00</accession>
<dbReference type="RefSeq" id="WP_317519975.1">
    <property type="nucleotide sequence ID" value="NZ_JAWJZI010000001.1"/>
</dbReference>
<proteinExistence type="predicted"/>
<dbReference type="Pfam" id="PF13589">
    <property type="entry name" value="HATPase_c_3"/>
    <property type="match status" value="1"/>
</dbReference>
<organism evidence="1 2">
    <name type="scientific">Photobacterium rosenbergii</name>
    <dbReference type="NCBI Taxonomy" id="294936"/>
    <lineage>
        <taxon>Bacteria</taxon>
        <taxon>Pseudomonadati</taxon>
        <taxon>Pseudomonadota</taxon>
        <taxon>Gammaproteobacteria</taxon>
        <taxon>Vibrionales</taxon>
        <taxon>Vibrionaceae</taxon>
        <taxon>Photobacterium</taxon>
    </lineage>
</organism>
<reference evidence="1 2" key="1">
    <citation type="submission" date="2023-10" db="EMBL/GenBank/DDBJ databases">
        <title>Marine bacteria isolated from horseshoe crab.</title>
        <authorList>
            <person name="Cheng T.H."/>
        </authorList>
    </citation>
    <scope>NUCLEOTIDE SEQUENCE [LARGE SCALE GENOMIC DNA]</scope>
    <source>
        <strain evidence="1 2">HSC6</strain>
    </source>
</reference>
<protein>
    <submittedName>
        <fullName evidence="1">ATP-binding protein</fullName>
    </submittedName>
</protein>
<keyword evidence="1" id="KW-0067">ATP-binding</keyword>
<dbReference type="EMBL" id="JAWJZI010000001">
    <property type="protein sequence ID" value="MDV5167428.1"/>
    <property type="molecule type" value="Genomic_DNA"/>
</dbReference>
<dbReference type="GO" id="GO:0005524">
    <property type="term" value="F:ATP binding"/>
    <property type="evidence" value="ECO:0007669"/>
    <property type="project" value="UniProtKB-KW"/>
</dbReference>